<evidence type="ECO:0000313" key="2">
    <source>
        <dbReference type="Proteomes" id="UP000177579"/>
    </source>
</evidence>
<name>A0A1F5TNB5_9BACT</name>
<proteinExistence type="predicted"/>
<reference evidence="1 2" key="1">
    <citation type="journal article" date="2016" name="Nat. Commun.">
        <title>Thousands of microbial genomes shed light on interconnected biogeochemical processes in an aquifer system.</title>
        <authorList>
            <person name="Anantharaman K."/>
            <person name="Brown C.T."/>
            <person name="Hug L.A."/>
            <person name="Sharon I."/>
            <person name="Castelle C.J."/>
            <person name="Probst A.J."/>
            <person name="Thomas B.C."/>
            <person name="Singh A."/>
            <person name="Wilkins M.J."/>
            <person name="Karaoz U."/>
            <person name="Brodie E.L."/>
            <person name="Williams K.H."/>
            <person name="Hubbard S.S."/>
            <person name="Banfield J.F."/>
        </authorList>
    </citation>
    <scope>NUCLEOTIDE SEQUENCE [LARGE SCALE GENOMIC DNA]</scope>
</reference>
<organism evidence="1 2">
    <name type="scientific">Candidatus Falkowbacteria bacterium RIFOXYD2_FULL_34_120</name>
    <dbReference type="NCBI Taxonomy" id="1798007"/>
    <lineage>
        <taxon>Bacteria</taxon>
        <taxon>Candidatus Falkowiibacteriota</taxon>
    </lineage>
</organism>
<comment type="caution">
    <text evidence="1">The sequence shown here is derived from an EMBL/GenBank/DDBJ whole genome shotgun (WGS) entry which is preliminary data.</text>
</comment>
<sequence length="127" mass="14776">MEQIEYIGMDVKILTDYRDKTAYNDAKNQSATLTSFCKHDVWVIYDENGDFAFEKFGELPNNYVIWDGESTFPRKKCGIPYKIPYLKLTDGTIIPGALCRYEPVDKILKLKLEQQAEEIQKRAKNKI</sequence>
<protein>
    <submittedName>
        <fullName evidence="1">Uncharacterized protein</fullName>
    </submittedName>
</protein>
<gene>
    <name evidence="1" type="ORF">A2531_03060</name>
</gene>
<dbReference type="AlphaFoldDB" id="A0A1F5TNB5"/>
<dbReference type="Proteomes" id="UP000177579">
    <property type="component" value="Unassembled WGS sequence"/>
</dbReference>
<evidence type="ECO:0000313" key="1">
    <source>
        <dbReference type="EMBL" id="OGF40472.1"/>
    </source>
</evidence>
<accession>A0A1F5TNB5</accession>
<dbReference type="EMBL" id="MFGO01000028">
    <property type="protein sequence ID" value="OGF40472.1"/>
    <property type="molecule type" value="Genomic_DNA"/>
</dbReference>